<comment type="caution">
    <text evidence="2">The sequence shown here is derived from an EMBL/GenBank/DDBJ whole genome shotgun (WGS) entry which is preliminary data.</text>
</comment>
<reference evidence="2" key="1">
    <citation type="submission" date="2021-02" db="EMBL/GenBank/DDBJ databases">
        <authorList>
            <person name="Palmer J.M."/>
        </authorList>
    </citation>
    <scope>NUCLEOTIDE SEQUENCE</scope>
    <source>
        <strain evidence="2">SCRP734</strain>
    </source>
</reference>
<gene>
    <name evidence="2" type="ORF">PHYPSEUDO_010956</name>
</gene>
<sequence length="315" mass="34716">MSAPVQPIAMPVLSYGPVVTSSKSPIEFEGITTFSLPPTETYHYSLSLECGKLRISLEDCESKKQWCTKELGIEDYIDPSNSIPDARAPDYVECFHELLAKPSEDGGKSPRELHCNKGDQLQLEIHVKVQALMKSRVVTYSFHLEPVSVERIDVLEAKVRDLQEEVKSLRAAATGKNSTTREMQKTISDLRVEMKLLREAVNPPGIFLARATSQLGVDGVVLWRCEDLKVVDGVVESLSPGVYQVNITVDFDDCRSKKSMQLNKGTKLICSISGSQQLSLASFIHVNKGDKLSVQASGNLLSGYMTLALVARLTV</sequence>
<dbReference type="Proteomes" id="UP000694044">
    <property type="component" value="Unassembled WGS sequence"/>
</dbReference>
<evidence type="ECO:0000313" key="2">
    <source>
        <dbReference type="EMBL" id="KAG7389154.1"/>
    </source>
</evidence>
<accession>A0A8T1WAA0</accession>
<dbReference type="AlphaFoldDB" id="A0A8T1WAA0"/>
<keyword evidence="1" id="KW-0175">Coiled coil</keyword>
<keyword evidence="3" id="KW-1185">Reference proteome</keyword>
<organism evidence="2 3">
    <name type="scientific">Phytophthora pseudosyringae</name>
    <dbReference type="NCBI Taxonomy" id="221518"/>
    <lineage>
        <taxon>Eukaryota</taxon>
        <taxon>Sar</taxon>
        <taxon>Stramenopiles</taxon>
        <taxon>Oomycota</taxon>
        <taxon>Peronosporomycetes</taxon>
        <taxon>Peronosporales</taxon>
        <taxon>Peronosporaceae</taxon>
        <taxon>Phytophthora</taxon>
    </lineage>
</organism>
<dbReference type="OrthoDB" id="128875at2759"/>
<dbReference type="EMBL" id="JAGDFM010000048">
    <property type="protein sequence ID" value="KAG7389154.1"/>
    <property type="molecule type" value="Genomic_DNA"/>
</dbReference>
<feature type="coiled-coil region" evidence="1">
    <location>
        <begin position="152"/>
        <end position="200"/>
    </location>
</feature>
<protein>
    <submittedName>
        <fullName evidence="2">Uncharacterized protein</fullName>
    </submittedName>
</protein>
<evidence type="ECO:0000256" key="1">
    <source>
        <dbReference type="SAM" id="Coils"/>
    </source>
</evidence>
<name>A0A8T1WAA0_9STRA</name>
<evidence type="ECO:0000313" key="3">
    <source>
        <dbReference type="Proteomes" id="UP000694044"/>
    </source>
</evidence>
<proteinExistence type="predicted"/>